<protein>
    <recommendedName>
        <fullName evidence="9">Nucleoporin Nup188 N-terminal subdomain III domain-containing protein</fullName>
    </recommendedName>
</protein>
<evidence type="ECO:0000256" key="3">
    <source>
        <dbReference type="ARBA" id="ARBA00022816"/>
    </source>
</evidence>
<feature type="domain" description="Nucleoporin Nup188 N-terminal subdomain III" evidence="9">
    <location>
        <begin position="531"/>
        <end position="943"/>
    </location>
</feature>
<dbReference type="Proteomes" id="UP001162480">
    <property type="component" value="Chromosome 1"/>
</dbReference>
<keyword evidence="3" id="KW-0509">mRNA transport</keyword>
<evidence type="ECO:0000256" key="1">
    <source>
        <dbReference type="ARBA" id="ARBA00004567"/>
    </source>
</evidence>
<feature type="region of interest" description="Disordered" evidence="8">
    <location>
        <begin position="1710"/>
        <end position="1748"/>
    </location>
</feature>
<feature type="compositionally biased region" description="Low complexity" evidence="8">
    <location>
        <begin position="1714"/>
        <end position="1733"/>
    </location>
</feature>
<evidence type="ECO:0000256" key="2">
    <source>
        <dbReference type="ARBA" id="ARBA00022448"/>
    </source>
</evidence>
<accession>A0AA36AHA4</accession>
<dbReference type="GO" id="GO:0006606">
    <property type="term" value="P:protein import into nucleus"/>
    <property type="evidence" value="ECO:0007669"/>
    <property type="project" value="TreeGrafter"/>
</dbReference>
<evidence type="ECO:0000256" key="7">
    <source>
        <dbReference type="ARBA" id="ARBA00023242"/>
    </source>
</evidence>
<dbReference type="PANTHER" id="PTHR31431">
    <property type="entry name" value="NUCLEOPORIN NUP188 HOMOLOG"/>
    <property type="match status" value="1"/>
</dbReference>
<dbReference type="EMBL" id="OX597814">
    <property type="protein sequence ID" value="CAI9715316.1"/>
    <property type="molecule type" value="Genomic_DNA"/>
</dbReference>
<gene>
    <name evidence="10" type="ORF">OCTVUL_1B002730</name>
</gene>
<evidence type="ECO:0000256" key="5">
    <source>
        <dbReference type="ARBA" id="ARBA00023010"/>
    </source>
</evidence>
<dbReference type="Pfam" id="PF21093">
    <property type="entry name" value="Nup188_N-subdom_III"/>
    <property type="match status" value="1"/>
</dbReference>
<dbReference type="InterPro" id="IPR044840">
    <property type="entry name" value="Nup188"/>
</dbReference>
<dbReference type="GO" id="GO:0006405">
    <property type="term" value="P:RNA export from nucleus"/>
    <property type="evidence" value="ECO:0007669"/>
    <property type="project" value="TreeGrafter"/>
</dbReference>
<evidence type="ECO:0000313" key="10">
    <source>
        <dbReference type="EMBL" id="CAI9715316.1"/>
    </source>
</evidence>
<evidence type="ECO:0000256" key="4">
    <source>
        <dbReference type="ARBA" id="ARBA00022927"/>
    </source>
</evidence>
<keyword evidence="6" id="KW-0906">Nuclear pore complex</keyword>
<keyword evidence="7" id="KW-0539">Nucleus</keyword>
<keyword evidence="4" id="KW-0653">Protein transport</keyword>
<dbReference type="GO" id="GO:0044611">
    <property type="term" value="C:nuclear pore inner ring"/>
    <property type="evidence" value="ECO:0007669"/>
    <property type="project" value="TreeGrafter"/>
</dbReference>
<evidence type="ECO:0000259" key="9">
    <source>
        <dbReference type="Pfam" id="PF21093"/>
    </source>
</evidence>
<sequence>MTLLLSIANQSVWQFISGTGILRPKELVAIELKENKHKILNGLLYYKRSLKNTTNLKKERKVPDQQIDFIQKLSILLGLDEVQTYDLFCSFLTHGYHNSEKNLKQILNNEQHTKGLMLKLQDYYFSERLYLLGCLKYIISNGQEISTHPYQDVYYEFLTSLQKENQLIKSLESQHDACYDADTPTWETHGPLMNKKNSLIWAIQNLKEQCELLECMLISLGDIAECDSKKFISLLDKFKNQGFGQWQKFCHVLDVSSEKYLKKIEYLQIIMILKILDFDLIQLCAKNNSFHLHPLLKDSEDFKTLDKSFRSLSGLPTHGPLLLGWTVTRSCHSVDREDERIIRKLGSQATQLKSLNYISTMLEGPHFSCDNVVSSVAYCTVYTLLCTLLDQFQEDTVGGVEVLCTVISQLLSKPSIANDMWRQGLEEGVGSFFQLAKDRFPLSFSLLMQLSIKLAAAGTESAMKVLNSLNSLPKYTEYMDKNIIAEYQQIVDITLCQLNFDRYIYSNEEFVIPAGTYGHYHMESASKGPAVVQWTFTYNCWTLLKCELQELLLQVSRSPNLIDNEQIDHACQIVNLIKSIITNVPDSVNQFEEITDLCYQIIHRFSGLTAPPLDLLGACVQTLTQVAKKHPQKVWLNMKQTGLLPYFSEYLGKRDDIFNAQGLRPGMYGTLLAGFECSQGRYPLSLAFLDFISSTLMELSQLPVDNEMSATVLFILTEVFPSFYKWRYYNATRREAIGHKCLEIFHNILDVMAKPKIDQAKKLPSLQEMCVHNLLYTEAGQSLLKVISIGLDAFNDSSCEQKWSTESKGNDLIDLIQMSFSVLNRLLLLKPPDLPLSPVERALSLPAARQQEQHIVLTVAQYIFHQHSPKLPTMAILLLKRLAVVSPMSILAILGNDAEPIRNKMLSRLAALTEDLQLKVAILELLSVCVVTQPGLIELFLNLKLEKPDNQGKKELTLGNSSCLNSVMNLIVVEKQKTYQCPPNLLCACIEFLHALWAGMRETAMSVLRTKENFWVSICAPLKGDIEDDNEGKEEMQLYRFADIKTVAYVFLILAQESYTVPRAKLDENFKAEMAVLSKGNRIKYWSTFIKNSLKEIAEQDDLHVYLTYDSVKDGSPLLLLKSWKNWLITISKLKIPGVNLTDELKSQILSDLLSSIQYLVKDDLSLYKVKLACITSATYFTVMTSWVSSMNHWREILEQLQLTLDTSFSNKEFLIPTVQIGLVASMTTLLQLQNHQQANISEQCLVSLLKIVCSMLLECVRNLFPLQTDTADEVPDKDQMTSLQRKQNTKLKLLMTSVLLLQEIIQNLKDSNSWISVLHNHLLIPTLLATVEVWIKSKQGLLFVDASLTLLLTISKTEQGANILMSAGFANHLCLSISSLYNTDDLSQKFLTSGRERNISDDQNWDNILCHCIGLYASMLMTLKYSFLKEALDFIGVHQDRLLQSLEFARINLTEPALKEAMATCGFIYQMSFYSREWKFHLPKVLSKLMTSFVYMCQAFVSLLVRPRYLQYLLEHAGSAREDLNGKHQLFNIASKPAFLAHSTHDELEQPTAQCLKIQKIIMTIVGICLSGLRQFTPDLCEILMDQSMDVSRYDPFLTIGFNAPSLQQDAQPTFGTLLACINMCMTFLPKIDPRASSPQKGNDFINHNIPKHLVLFVLENSLLLIMSQACRYLKEPTLSARDKQLLKRELGADLNTFLQSMHRHIRKGGTTPVSPCGSQPQQQQPVSNTSPTGLSIGRSTSQTGFSSNPEQAFYKLSLTLEFESYGIDLK</sequence>
<feature type="compositionally biased region" description="Polar residues" evidence="8">
    <location>
        <begin position="1739"/>
        <end position="1748"/>
    </location>
</feature>
<dbReference type="GO" id="GO:0051028">
    <property type="term" value="P:mRNA transport"/>
    <property type="evidence" value="ECO:0007669"/>
    <property type="project" value="UniProtKB-KW"/>
</dbReference>
<evidence type="ECO:0000256" key="8">
    <source>
        <dbReference type="SAM" id="MobiDB-lite"/>
    </source>
</evidence>
<dbReference type="InterPro" id="IPR048883">
    <property type="entry name" value="Nup188_N-subdom_III"/>
</dbReference>
<dbReference type="GO" id="GO:0017056">
    <property type="term" value="F:structural constituent of nuclear pore"/>
    <property type="evidence" value="ECO:0007669"/>
    <property type="project" value="InterPro"/>
</dbReference>
<keyword evidence="2" id="KW-0813">Transport</keyword>
<organism evidence="10 11">
    <name type="scientific">Octopus vulgaris</name>
    <name type="common">Common octopus</name>
    <dbReference type="NCBI Taxonomy" id="6645"/>
    <lineage>
        <taxon>Eukaryota</taxon>
        <taxon>Metazoa</taxon>
        <taxon>Spiralia</taxon>
        <taxon>Lophotrochozoa</taxon>
        <taxon>Mollusca</taxon>
        <taxon>Cephalopoda</taxon>
        <taxon>Coleoidea</taxon>
        <taxon>Octopodiformes</taxon>
        <taxon>Octopoda</taxon>
        <taxon>Incirrata</taxon>
        <taxon>Octopodidae</taxon>
        <taxon>Octopus</taxon>
    </lineage>
</organism>
<proteinExistence type="predicted"/>
<comment type="subcellular location">
    <subcellularLocation>
        <location evidence="1">Nucleus</location>
        <location evidence="1">Nuclear pore complex</location>
    </subcellularLocation>
</comment>
<dbReference type="PANTHER" id="PTHR31431:SF1">
    <property type="entry name" value="NUCLEOPORIN NUP188"/>
    <property type="match status" value="1"/>
</dbReference>
<evidence type="ECO:0000313" key="11">
    <source>
        <dbReference type="Proteomes" id="UP001162480"/>
    </source>
</evidence>
<name>A0AA36AHA4_OCTVU</name>
<evidence type="ECO:0000256" key="6">
    <source>
        <dbReference type="ARBA" id="ARBA00023132"/>
    </source>
</evidence>
<reference evidence="10" key="1">
    <citation type="submission" date="2023-08" db="EMBL/GenBank/DDBJ databases">
        <authorList>
            <person name="Alioto T."/>
            <person name="Alioto T."/>
            <person name="Gomez Garrido J."/>
        </authorList>
    </citation>
    <scope>NUCLEOTIDE SEQUENCE</scope>
</reference>
<keyword evidence="5" id="KW-0811">Translocation</keyword>
<keyword evidence="11" id="KW-1185">Reference proteome</keyword>